<dbReference type="InterPro" id="IPR011789">
    <property type="entry name" value="CueR"/>
</dbReference>
<dbReference type="CDD" id="cd01108">
    <property type="entry name" value="HTH_CueR"/>
    <property type="match status" value="1"/>
</dbReference>
<evidence type="ECO:0000256" key="1">
    <source>
        <dbReference type="ARBA" id="ARBA00004496"/>
    </source>
</evidence>
<keyword evidence="5" id="KW-0479">Metal-binding</keyword>
<dbReference type="SMART" id="SM00422">
    <property type="entry name" value="HTH_MERR"/>
    <property type="match status" value="1"/>
</dbReference>
<evidence type="ECO:0000256" key="10">
    <source>
        <dbReference type="ARBA" id="ARBA00023163"/>
    </source>
</evidence>
<dbReference type="EMBL" id="CWJI01000003">
    <property type="protein sequence ID" value="CRY54899.1"/>
    <property type="molecule type" value="Genomic_DNA"/>
</dbReference>
<dbReference type="GO" id="GO:0045893">
    <property type="term" value="P:positive regulation of DNA-templated transcription"/>
    <property type="evidence" value="ECO:0007669"/>
    <property type="project" value="InterPro"/>
</dbReference>
<accession>A0A0H5LUR3</accession>
<dbReference type="PANTHER" id="PTHR30204">
    <property type="entry name" value="REDOX-CYCLING DRUG-SENSING TRANSCRIPTIONAL ACTIVATOR SOXR"/>
    <property type="match status" value="1"/>
</dbReference>
<dbReference type="Pfam" id="PF13411">
    <property type="entry name" value="MerR_1"/>
    <property type="match status" value="1"/>
</dbReference>
<proteinExistence type="predicted"/>
<keyword evidence="8" id="KW-0238">DNA-binding</keyword>
<evidence type="ECO:0000256" key="3">
    <source>
        <dbReference type="ARBA" id="ARBA00017250"/>
    </source>
</evidence>
<dbReference type="InterPro" id="IPR009061">
    <property type="entry name" value="DNA-bd_dom_put_sf"/>
</dbReference>
<keyword evidence="4" id="KW-0963">Cytoplasm</keyword>
<dbReference type="SUPFAM" id="SSF46955">
    <property type="entry name" value="Putative DNA-binding domain"/>
    <property type="match status" value="1"/>
</dbReference>
<comment type="subunit">
    <text evidence="2">Homodimer.</text>
</comment>
<dbReference type="RefSeq" id="WP_019212832.1">
    <property type="nucleotide sequence ID" value="NZ_CWJI01000003.1"/>
</dbReference>
<evidence type="ECO:0000256" key="12">
    <source>
        <dbReference type="ARBA" id="ARBA00032335"/>
    </source>
</evidence>
<evidence type="ECO:0000256" key="2">
    <source>
        <dbReference type="ARBA" id="ARBA00011738"/>
    </source>
</evidence>
<evidence type="ECO:0000256" key="7">
    <source>
        <dbReference type="ARBA" id="ARBA00023015"/>
    </source>
</evidence>
<reference evidence="15" key="1">
    <citation type="submission" date="2015-03" db="EMBL/GenBank/DDBJ databases">
        <authorList>
            <consortium name="Pathogen Informatics"/>
        </authorList>
    </citation>
    <scope>NUCLEOTIDE SEQUENCE [LARGE SCALE GENOMIC DNA]</scope>
    <source>
        <strain evidence="15">R148</strain>
    </source>
</reference>
<dbReference type="PRINTS" id="PR00040">
    <property type="entry name" value="HTHMERR"/>
</dbReference>
<feature type="domain" description="HTH merR-type" evidence="13">
    <location>
        <begin position="1"/>
        <end position="69"/>
    </location>
</feature>
<evidence type="ECO:0000313" key="15">
    <source>
        <dbReference type="Proteomes" id="UP000043316"/>
    </source>
</evidence>
<evidence type="ECO:0000256" key="11">
    <source>
        <dbReference type="ARBA" id="ARBA00031472"/>
    </source>
</evidence>
<dbReference type="AlphaFoldDB" id="A0A0H5LUR3"/>
<dbReference type="NCBIfam" id="TIGR02044">
    <property type="entry name" value="CueR"/>
    <property type="match status" value="1"/>
</dbReference>
<dbReference type="InterPro" id="IPR047057">
    <property type="entry name" value="MerR_fam"/>
</dbReference>
<dbReference type="GO" id="GO:0005507">
    <property type="term" value="F:copper ion binding"/>
    <property type="evidence" value="ECO:0007669"/>
    <property type="project" value="InterPro"/>
</dbReference>
<dbReference type="GO" id="GO:0003677">
    <property type="term" value="F:DNA binding"/>
    <property type="evidence" value="ECO:0007669"/>
    <property type="project" value="UniProtKB-KW"/>
</dbReference>
<dbReference type="PROSITE" id="PS50937">
    <property type="entry name" value="HTH_MERR_2"/>
    <property type="match status" value="1"/>
</dbReference>
<dbReference type="GO" id="GO:0003700">
    <property type="term" value="F:DNA-binding transcription factor activity"/>
    <property type="evidence" value="ECO:0007669"/>
    <property type="project" value="InterPro"/>
</dbReference>
<evidence type="ECO:0000256" key="5">
    <source>
        <dbReference type="ARBA" id="ARBA00022723"/>
    </source>
</evidence>
<keyword evidence="9" id="KW-0010">Activator</keyword>
<sequence length="159" mass="17767">MNISDVAKKTGLTSKAIRFYEEKKLVTPPIRTDNGYRSYSAKHIEELTLLRQARQVGFTLDECRELLALFHNPARHSADVKAATLLKVAEIEQHINDLNQMRLRLLALAESCPGDEGADCPIINNLAGCCHTLDHSHTIDHNHTTDNCHTADNCHATDK</sequence>
<evidence type="ECO:0000256" key="6">
    <source>
        <dbReference type="ARBA" id="ARBA00023008"/>
    </source>
</evidence>
<dbReference type="Proteomes" id="UP000043316">
    <property type="component" value="Unassembled WGS sequence"/>
</dbReference>
<organism evidence="14 15">
    <name type="scientific">Yersinia intermedia</name>
    <dbReference type="NCBI Taxonomy" id="631"/>
    <lineage>
        <taxon>Bacteria</taxon>
        <taxon>Pseudomonadati</taxon>
        <taxon>Pseudomonadota</taxon>
        <taxon>Gammaproteobacteria</taxon>
        <taxon>Enterobacterales</taxon>
        <taxon>Yersiniaceae</taxon>
        <taxon>Yersinia</taxon>
    </lineage>
</organism>
<dbReference type="InterPro" id="IPR000551">
    <property type="entry name" value="MerR-type_HTH_dom"/>
</dbReference>
<dbReference type="GeneID" id="61817463"/>
<keyword evidence="10" id="KW-0804">Transcription</keyword>
<comment type="subcellular location">
    <subcellularLocation>
        <location evidence="1">Cytoplasm</location>
    </subcellularLocation>
</comment>
<dbReference type="Gene3D" id="1.10.1660.10">
    <property type="match status" value="1"/>
</dbReference>
<gene>
    <name evidence="14" type="primary">cueR</name>
    <name evidence="14" type="ORF">ERS008476_01868</name>
</gene>
<keyword evidence="7" id="KW-0805">Transcription regulation</keyword>
<evidence type="ECO:0000256" key="4">
    <source>
        <dbReference type="ARBA" id="ARBA00022490"/>
    </source>
</evidence>
<evidence type="ECO:0000259" key="13">
    <source>
        <dbReference type="PROSITE" id="PS50937"/>
    </source>
</evidence>
<evidence type="ECO:0000313" key="14">
    <source>
        <dbReference type="EMBL" id="CRY54899.1"/>
    </source>
</evidence>
<evidence type="ECO:0000256" key="8">
    <source>
        <dbReference type="ARBA" id="ARBA00023125"/>
    </source>
</evidence>
<name>A0A0H5LUR3_YERIN</name>
<dbReference type="PANTHER" id="PTHR30204:SF16">
    <property type="entry name" value="HTH-TYPE TRANSCRIPTIONAL REGULATOR CUER"/>
    <property type="match status" value="1"/>
</dbReference>
<dbReference type="GO" id="GO:0005737">
    <property type="term" value="C:cytoplasm"/>
    <property type="evidence" value="ECO:0007669"/>
    <property type="project" value="UniProtKB-SubCell"/>
</dbReference>
<keyword evidence="6" id="KW-0186">Copper</keyword>
<protein>
    <recommendedName>
        <fullName evidence="3">HTH-type transcriptional regulator CueR</fullName>
    </recommendedName>
    <alternativeName>
        <fullName evidence="12">Copper efflux regulator</fullName>
    </alternativeName>
    <alternativeName>
        <fullName evidence="11">Copper export regulator</fullName>
    </alternativeName>
</protein>
<evidence type="ECO:0000256" key="9">
    <source>
        <dbReference type="ARBA" id="ARBA00023159"/>
    </source>
</evidence>